<reference evidence="1 2" key="1">
    <citation type="submission" date="2023-09" db="EMBL/GenBank/DDBJ databases">
        <authorList>
            <person name="Rey-Velasco X."/>
        </authorList>
    </citation>
    <scope>NUCLEOTIDE SEQUENCE [LARGE SCALE GENOMIC DNA]</scope>
    <source>
        <strain evidence="1 2">F394</strain>
    </source>
</reference>
<keyword evidence="1" id="KW-0378">Hydrolase</keyword>
<dbReference type="NCBIfam" id="TIGR01509">
    <property type="entry name" value="HAD-SF-IA-v3"/>
    <property type="match status" value="1"/>
</dbReference>
<dbReference type="EMBL" id="JAVRHT010000002">
    <property type="protein sequence ID" value="MDT0630435.1"/>
    <property type="molecule type" value="Genomic_DNA"/>
</dbReference>
<dbReference type="RefSeq" id="WP_311661533.1">
    <property type="nucleotide sequence ID" value="NZ_JAVRHT010000002.1"/>
</dbReference>
<dbReference type="InterPro" id="IPR051806">
    <property type="entry name" value="HAD-like_SPP"/>
</dbReference>
<dbReference type="SUPFAM" id="SSF56784">
    <property type="entry name" value="HAD-like"/>
    <property type="match status" value="1"/>
</dbReference>
<dbReference type="InterPro" id="IPR006439">
    <property type="entry name" value="HAD-SF_hydro_IA"/>
</dbReference>
<dbReference type="PANTHER" id="PTHR43481:SF4">
    <property type="entry name" value="GLYCEROL-1-PHOSPHATE PHOSPHOHYDROLASE 1-RELATED"/>
    <property type="match status" value="1"/>
</dbReference>
<dbReference type="SFLD" id="SFLDG01129">
    <property type="entry name" value="C1.5:_HAD__Beta-PGM__Phosphata"/>
    <property type="match status" value="1"/>
</dbReference>
<proteinExistence type="predicted"/>
<dbReference type="PANTHER" id="PTHR43481">
    <property type="entry name" value="FRUCTOSE-1-PHOSPHATE PHOSPHATASE"/>
    <property type="match status" value="1"/>
</dbReference>
<dbReference type="InterPro" id="IPR023214">
    <property type="entry name" value="HAD_sf"/>
</dbReference>
<dbReference type="InterPro" id="IPR023198">
    <property type="entry name" value="PGP-like_dom2"/>
</dbReference>
<dbReference type="SFLD" id="SFLDS00003">
    <property type="entry name" value="Haloacid_Dehalogenase"/>
    <property type="match status" value="1"/>
</dbReference>
<evidence type="ECO:0000313" key="2">
    <source>
        <dbReference type="Proteomes" id="UP001267426"/>
    </source>
</evidence>
<dbReference type="InterPro" id="IPR036412">
    <property type="entry name" value="HAD-like_sf"/>
</dbReference>
<protein>
    <submittedName>
        <fullName evidence="1">HAD-IA family hydrolase</fullName>
    </submittedName>
</protein>
<keyword evidence="2" id="KW-1185">Reference proteome</keyword>
<dbReference type="GO" id="GO:0016787">
    <property type="term" value="F:hydrolase activity"/>
    <property type="evidence" value="ECO:0007669"/>
    <property type="project" value="UniProtKB-KW"/>
</dbReference>
<name>A0ABU3BMB2_9BACT</name>
<accession>A0ABU3BMB2</accession>
<evidence type="ECO:0000313" key="1">
    <source>
        <dbReference type="EMBL" id="MDT0630435.1"/>
    </source>
</evidence>
<dbReference type="PRINTS" id="PR00413">
    <property type="entry name" value="HADHALOGNASE"/>
</dbReference>
<gene>
    <name evidence="1" type="ORF">RM540_01635</name>
</gene>
<dbReference type="Gene3D" id="3.40.50.1000">
    <property type="entry name" value="HAD superfamily/HAD-like"/>
    <property type="match status" value="1"/>
</dbReference>
<sequence>MPPAPRLRLLSFDLDGTLANTEQLKAESYAWAAHQLLPALDPADVEAAYPDYVGRSREEISRGLTERFALADAARARDSSVEPWEAYVVLRLERYRAMLADHALVGRYARPAAIALARAAPDLAETTALVTTSDRQNADAVLDALGLTGAFDTVVTADDVERTKPDPEGYRLALSRLGADASDALAVEDSPAGLHAALAAGIDVLAVPTDFTRDAIRDLVARGELGADAVTEPDELDAAVRRRVAQARRA</sequence>
<dbReference type="Pfam" id="PF00702">
    <property type="entry name" value="Hydrolase"/>
    <property type="match status" value="1"/>
</dbReference>
<dbReference type="Proteomes" id="UP001267426">
    <property type="component" value="Unassembled WGS sequence"/>
</dbReference>
<dbReference type="Gene3D" id="1.10.150.240">
    <property type="entry name" value="Putative phosphatase, domain 2"/>
    <property type="match status" value="1"/>
</dbReference>
<organism evidence="1 2">
    <name type="scientific">Rubrivirga litoralis</name>
    <dbReference type="NCBI Taxonomy" id="3075598"/>
    <lineage>
        <taxon>Bacteria</taxon>
        <taxon>Pseudomonadati</taxon>
        <taxon>Rhodothermota</taxon>
        <taxon>Rhodothermia</taxon>
        <taxon>Rhodothermales</taxon>
        <taxon>Rubricoccaceae</taxon>
        <taxon>Rubrivirga</taxon>
    </lineage>
</organism>
<comment type="caution">
    <text evidence="1">The sequence shown here is derived from an EMBL/GenBank/DDBJ whole genome shotgun (WGS) entry which is preliminary data.</text>
</comment>